<evidence type="ECO:0000256" key="5">
    <source>
        <dbReference type="SAM" id="Phobius"/>
    </source>
</evidence>
<comment type="subcellular location">
    <subcellularLocation>
        <location evidence="1">Secreted</location>
    </subcellularLocation>
</comment>
<evidence type="ECO:0000256" key="4">
    <source>
        <dbReference type="SAM" id="Coils"/>
    </source>
</evidence>
<dbReference type="EMBL" id="FMXP01000032">
    <property type="protein sequence ID" value="SDB40536.1"/>
    <property type="molecule type" value="Genomic_DNA"/>
</dbReference>
<dbReference type="Gene3D" id="1.10.10.1270">
    <property type="entry name" value="Sbi, C3 binding domain IV"/>
    <property type="match status" value="1"/>
</dbReference>
<accession>A0A1G6D5T5</accession>
<evidence type="ECO:0000256" key="3">
    <source>
        <dbReference type="ARBA" id="ARBA00022729"/>
    </source>
</evidence>
<keyword evidence="3" id="KW-0732">Signal</keyword>
<feature type="transmembrane region" description="Helical" evidence="5">
    <location>
        <begin position="7"/>
        <end position="28"/>
    </location>
</feature>
<dbReference type="InterPro" id="IPR041909">
    <property type="entry name" value="Sbi_C3_db_domIV"/>
</dbReference>
<evidence type="ECO:0000256" key="2">
    <source>
        <dbReference type="ARBA" id="ARBA00022525"/>
    </source>
</evidence>
<keyword evidence="5" id="KW-0472">Membrane</keyword>
<evidence type="ECO:0000313" key="7">
    <source>
        <dbReference type="Proteomes" id="UP000182508"/>
    </source>
</evidence>
<sequence>MKTSKSEIVYLILSILTLIFAAGIYFLFGDTSKPATNNIKTVQNATSDSSKGEDEHITKAKAAIAKLEAAPNQENLVMATTALALVEDQAVVDELQAKLDSLASEVTNQTEAEEAVKVAEEDQTSENVANATAAIEKVSNATKKAELQSRIDAVSDAIAAQSSYYSTEAYSDYSYTENYVSQPEQ</sequence>
<keyword evidence="7" id="KW-1185">Reference proteome</keyword>
<name>A0A1G6D5T5_9STRE</name>
<keyword evidence="4" id="KW-0175">Coiled coil</keyword>
<reference evidence="6 7" key="1">
    <citation type="submission" date="2016-10" db="EMBL/GenBank/DDBJ databases">
        <authorList>
            <person name="de Groot N.N."/>
        </authorList>
    </citation>
    <scope>NUCLEOTIDE SEQUENCE [LARGE SCALE GENOMIC DNA]</scope>
    <source>
        <strain evidence="6 7">A-4</strain>
    </source>
</reference>
<proteinExistence type="predicted"/>
<protein>
    <submittedName>
        <fullName evidence="6">Uncharacterized protein</fullName>
    </submittedName>
</protein>
<evidence type="ECO:0000313" key="6">
    <source>
        <dbReference type="EMBL" id="SDB40536.1"/>
    </source>
</evidence>
<keyword evidence="5" id="KW-0812">Transmembrane</keyword>
<keyword evidence="5" id="KW-1133">Transmembrane helix</keyword>
<dbReference type="AlphaFoldDB" id="A0A1G6D5T5"/>
<keyword evidence="2" id="KW-0964">Secreted</keyword>
<gene>
    <name evidence="6" type="ORF">SAMN02910293_02000</name>
</gene>
<evidence type="ECO:0000256" key="1">
    <source>
        <dbReference type="ARBA" id="ARBA00004613"/>
    </source>
</evidence>
<feature type="coiled-coil region" evidence="4">
    <location>
        <begin position="85"/>
        <end position="112"/>
    </location>
</feature>
<dbReference type="RefSeq" id="WP_074486537.1">
    <property type="nucleotide sequence ID" value="NZ_FMXP01000032.1"/>
</dbReference>
<dbReference type="GO" id="GO:0005576">
    <property type="term" value="C:extracellular region"/>
    <property type="evidence" value="ECO:0007669"/>
    <property type="project" value="UniProtKB-SubCell"/>
</dbReference>
<dbReference type="Proteomes" id="UP000182508">
    <property type="component" value="Unassembled WGS sequence"/>
</dbReference>
<organism evidence="6 7">
    <name type="scientific">Streptococcus henryi</name>
    <dbReference type="NCBI Taxonomy" id="439219"/>
    <lineage>
        <taxon>Bacteria</taxon>
        <taxon>Bacillati</taxon>
        <taxon>Bacillota</taxon>
        <taxon>Bacilli</taxon>
        <taxon>Lactobacillales</taxon>
        <taxon>Streptococcaceae</taxon>
        <taxon>Streptococcus</taxon>
    </lineage>
</organism>